<name>A0AB34J529_PRYPA</name>
<evidence type="ECO:0000313" key="2">
    <source>
        <dbReference type="EMBL" id="KAL1511634.1"/>
    </source>
</evidence>
<reference evidence="2 3" key="1">
    <citation type="journal article" date="2024" name="Science">
        <title>Giant polyketide synthase enzymes in the biosynthesis of giant marine polyether toxins.</title>
        <authorList>
            <person name="Fallon T.R."/>
            <person name="Shende V.V."/>
            <person name="Wierzbicki I.H."/>
            <person name="Pendleton A.L."/>
            <person name="Watervoot N.F."/>
            <person name="Auber R.P."/>
            <person name="Gonzalez D.J."/>
            <person name="Wisecaver J.H."/>
            <person name="Moore B.S."/>
        </authorList>
    </citation>
    <scope>NUCLEOTIDE SEQUENCE [LARGE SCALE GENOMIC DNA]</scope>
    <source>
        <strain evidence="2 3">12B1</strain>
    </source>
</reference>
<protein>
    <submittedName>
        <fullName evidence="2">Uncharacterized protein</fullName>
    </submittedName>
</protein>
<feature type="region of interest" description="Disordered" evidence="1">
    <location>
        <begin position="1"/>
        <end position="59"/>
    </location>
</feature>
<organism evidence="2 3">
    <name type="scientific">Prymnesium parvum</name>
    <name type="common">Toxic golden alga</name>
    <dbReference type="NCBI Taxonomy" id="97485"/>
    <lineage>
        <taxon>Eukaryota</taxon>
        <taxon>Haptista</taxon>
        <taxon>Haptophyta</taxon>
        <taxon>Prymnesiophyceae</taxon>
        <taxon>Prymnesiales</taxon>
        <taxon>Prymnesiaceae</taxon>
        <taxon>Prymnesium</taxon>
    </lineage>
</organism>
<dbReference type="EMBL" id="JBGBPQ010000014">
    <property type="protein sequence ID" value="KAL1511634.1"/>
    <property type="molecule type" value="Genomic_DNA"/>
</dbReference>
<comment type="caution">
    <text evidence="2">The sequence shown here is derived from an EMBL/GenBank/DDBJ whole genome shotgun (WGS) entry which is preliminary data.</text>
</comment>
<feature type="region of interest" description="Disordered" evidence="1">
    <location>
        <begin position="198"/>
        <end position="235"/>
    </location>
</feature>
<sequence>MHGVPAASRHTPRSRPRQYPGGKGSQRSRGITHDTVFVRAPDELSPGGAAPRRSGMGRRARVCECGPRQRAAYGSQCGRPGRRPKRTALTQQWQLLRRASDGVWRLHERQCFRSGVAFVVSPPGENASRDRGGSGEARRCVCGLGRLAKPIVTRQAGVGPAWTRGEIEKPAGTKDMGGWTAAFYTEEQQARLRVTEDGKPLDQPAPERLMPGQNGGGIGPAWTRGEIEKPAGTKDMGGWTAAFYTEEQQARLRVTEDGKPLA</sequence>
<proteinExistence type="predicted"/>
<evidence type="ECO:0000256" key="1">
    <source>
        <dbReference type="SAM" id="MobiDB-lite"/>
    </source>
</evidence>
<keyword evidence="3" id="KW-1185">Reference proteome</keyword>
<dbReference type="Proteomes" id="UP001515480">
    <property type="component" value="Unassembled WGS sequence"/>
</dbReference>
<evidence type="ECO:0000313" key="3">
    <source>
        <dbReference type="Proteomes" id="UP001515480"/>
    </source>
</evidence>
<dbReference type="AlphaFoldDB" id="A0AB34J529"/>
<accession>A0AB34J529</accession>
<gene>
    <name evidence="2" type="ORF">AB1Y20_006425</name>
</gene>